<dbReference type="RefSeq" id="XP_007719189.1">
    <property type="nucleotide sequence ID" value="XM_007720999.1"/>
</dbReference>
<dbReference type="Gene3D" id="1.20.1420.30">
    <property type="entry name" value="NCX, central ion-binding region"/>
    <property type="match status" value="1"/>
</dbReference>
<dbReference type="InterPro" id="IPR004837">
    <property type="entry name" value="NaCa_Exmemb"/>
</dbReference>
<evidence type="ECO:0000256" key="2">
    <source>
        <dbReference type="ARBA" id="ARBA00008170"/>
    </source>
</evidence>
<proteinExistence type="inferred from homology"/>
<keyword evidence="5 10" id="KW-0812">Transmembrane</keyword>
<dbReference type="OrthoDB" id="1699231at2759"/>
<dbReference type="GeneID" id="19154988"/>
<dbReference type="InterPro" id="IPR044880">
    <property type="entry name" value="NCX_ion-bd_dom_sf"/>
</dbReference>
<dbReference type="FunFam" id="1.20.1420.30:FF:000011">
    <property type="entry name" value="Vacuolar calcium ion transporter"/>
    <property type="match status" value="1"/>
</dbReference>
<evidence type="ECO:0000256" key="10">
    <source>
        <dbReference type="RuleBase" id="RU365028"/>
    </source>
</evidence>
<keyword evidence="10" id="KW-0926">Vacuole</keyword>
<protein>
    <recommendedName>
        <fullName evidence="10">Vacuolar calcium ion transporter</fullName>
    </recommendedName>
</protein>
<keyword evidence="4 10" id="KW-0109">Calcium transport</keyword>
<dbReference type="NCBIfam" id="TIGR00846">
    <property type="entry name" value="caca2"/>
    <property type="match status" value="1"/>
</dbReference>
<comment type="caution">
    <text evidence="10">Lacks conserved residue(s) required for the propagation of feature annotation.</text>
</comment>
<dbReference type="GO" id="GO:0012505">
    <property type="term" value="C:endomembrane system"/>
    <property type="evidence" value="ECO:0007669"/>
    <property type="project" value="UniProtKB-SubCell"/>
</dbReference>
<evidence type="ECO:0000313" key="13">
    <source>
        <dbReference type="Proteomes" id="UP000019484"/>
    </source>
</evidence>
<dbReference type="HOGENOM" id="CLU_008721_2_1_1"/>
<evidence type="ECO:0000256" key="5">
    <source>
        <dbReference type="ARBA" id="ARBA00022692"/>
    </source>
</evidence>
<feature type="transmembrane region" description="Helical" evidence="10">
    <location>
        <begin position="181"/>
        <end position="203"/>
    </location>
</feature>
<feature type="transmembrane region" description="Helical" evidence="10">
    <location>
        <begin position="215"/>
        <end position="234"/>
    </location>
</feature>
<dbReference type="NCBIfam" id="TIGR00378">
    <property type="entry name" value="cax"/>
    <property type="match status" value="1"/>
</dbReference>
<keyword evidence="13" id="KW-1185">Reference proteome</keyword>
<keyword evidence="7 10" id="KW-1133">Transmembrane helix</keyword>
<evidence type="ECO:0000256" key="1">
    <source>
        <dbReference type="ARBA" id="ARBA00004127"/>
    </source>
</evidence>
<gene>
    <name evidence="12" type="ORF">A1O1_00078</name>
</gene>
<dbReference type="AlphaFoldDB" id="W9YZ60"/>
<feature type="transmembrane region" description="Helical" evidence="10">
    <location>
        <begin position="59"/>
        <end position="77"/>
    </location>
</feature>
<evidence type="ECO:0000256" key="9">
    <source>
        <dbReference type="ARBA" id="ARBA00023136"/>
    </source>
</evidence>
<feature type="domain" description="Sodium/calcium exchanger membrane region" evidence="11">
    <location>
        <begin position="266"/>
        <end position="407"/>
    </location>
</feature>
<feature type="transmembrane region" description="Helical" evidence="10">
    <location>
        <begin position="262"/>
        <end position="283"/>
    </location>
</feature>
<accession>W9YZ60</accession>
<dbReference type="InterPro" id="IPR004713">
    <property type="entry name" value="CaH_exchang"/>
</dbReference>
<keyword evidence="8 10" id="KW-0406">Ion transport</keyword>
<dbReference type="Proteomes" id="UP000019484">
    <property type="component" value="Unassembled WGS sequence"/>
</dbReference>
<keyword evidence="6 10" id="KW-0106">Calcium</keyword>
<organism evidence="12 13">
    <name type="scientific">Capronia coronata CBS 617.96</name>
    <dbReference type="NCBI Taxonomy" id="1182541"/>
    <lineage>
        <taxon>Eukaryota</taxon>
        <taxon>Fungi</taxon>
        <taxon>Dikarya</taxon>
        <taxon>Ascomycota</taxon>
        <taxon>Pezizomycotina</taxon>
        <taxon>Eurotiomycetes</taxon>
        <taxon>Chaetothyriomycetidae</taxon>
        <taxon>Chaetothyriales</taxon>
        <taxon>Herpotrichiellaceae</taxon>
        <taxon>Capronia</taxon>
    </lineage>
</organism>
<comment type="subcellular location">
    <subcellularLocation>
        <location evidence="1">Endomembrane system</location>
        <topology evidence="1">Multi-pass membrane protein</topology>
    </subcellularLocation>
    <subcellularLocation>
        <location evidence="10">Vacuole membrane</location>
    </subcellularLocation>
</comment>
<reference evidence="12 13" key="1">
    <citation type="submission" date="2013-03" db="EMBL/GenBank/DDBJ databases">
        <title>The Genome Sequence of Capronia coronata CBS 617.96.</title>
        <authorList>
            <consortium name="The Broad Institute Genomics Platform"/>
            <person name="Cuomo C."/>
            <person name="de Hoog S."/>
            <person name="Gorbushina A."/>
            <person name="Walker B."/>
            <person name="Young S.K."/>
            <person name="Zeng Q."/>
            <person name="Gargeya S."/>
            <person name="Fitzgerald M."/>
            <person name="Haas B."/>
            <person name="Abouelleil A."/>
            <person name="Allen A.W."/>
            <person name="Alvarado L."/>
            <person name="Arachchi H.M."/>
            <person name="Berlin A.M."/>
            <person name="Chapman S.B."/>
            <person name="Gainer-Dewar J."/>
            <person name="Goldberg J."/>
            <person name="Griggs A."/>
            <person name="Gujja S."/>
            <person name="Hansen M."/>
            <person name="Howarth C."/>
            <person name="Imamovic A."/>
            <person name="Ireland A."/>
            <person name="Larimer J."/>
            <person name="McCowan C."/>
            <person name="Murphy C."/>
            <person name="Pearson M."/>
            <person name="Poon T.W."/>
            <person name="Priest M."/>
            <person name="Roberts A."/>
            <person name="Saif S."/>
            <person name="Shea T."/>
            <person name="Sisk P."/>
            <person name="Sykes S."/>
            <person name="Wortman J."/>
            <person name="Nusbaum C."/>
            <person name="Birren B."/>
        </authorList>
    </citation>
    <scope>NUCLEOTIDE SEQUENCE [LARGE SCALE GENOMIC DNA]</scope>
    <source>
        <strain evidence="12 13">CBS 617.96</strain>
    </source>
</reference>
<dbReference type="EMBL" id="AMWN01000001">
    <property type="protein sequence ID" value="EXJ94960.1"/>
    <property type="molecule type" value="Genomic_DNA"/>
</dbReference>
<feature type="transmembrane region" description="Helical" evidence="10">
    <location>
        <begin position="366"/>
        <end position="383"/>
    </location>
</feature>
<name>W9YZ60_9EURO</name>
<dbReference type="Pfam" id="PF01699">
    <property type="entry name" value="Na_Ca_ex"/>
    <property type="match status" value="2"/>
</dbReference>
<evidence type="ECO:0000259" key="11">
    <source>
        <dbReference type="Pfam" id="PF01699"/>
    </source>
</evidence>
<feature type="transmembrane region" description="Helical" evidence="10">
    <location>
        <begin position="113"/>
        <end position="134"/>
    </location>
</feature>
<evidence type="ECO:0000256" key="6">
    <source>
        <dbReference type="ARBA" id="ARBA00022837"/>
    </source>
</evidence>
<keyword evidence="3 10" id="KW-0813">Transport</keyword>
<evidence type="ECO:0000256" key="4">
    <source>
        <dbReference type="ARBA" id="ARBA00022568"/>
    </source>
</evidence>
<evidence type="ECO:0000256" key="8">
    <source>
        <dbReference type="ARBA" id="ARBA00023065"/>
    </source>
</evidence>
<feature type="domain" description="Sodium/calcium exchanger membrane region" evidence="11">
    <location>
        <begin position="81"/>
        <end position="236"/>
    </location>
</feature>
<dbReference type="PANTHER" id="PTHR31503">
    <property type="entry name" value="VACUOLAR CALCIUM ION TRANSPORTER"/>
    <property type="match status" value="1"/>
</dbReference>
<keyword evidence="10" id="KW-0050">Antiport</keyword>
<feature type="transmembrane region" description="Helical" evidence="10">
    <location>
        <begin position="328"/>
        <end position="354"/>
    </location>
</feature>
<dbReference type="PANTHER" id="PTHR31503:SF22">
    <property type="entry name" value="VACUOLAR CALCIUM ION TRANSPORTER"/>
    <property type="match status" value="1"/>
</dbReference>
<comment type="similarity">
    <text evidence="2 10">Belongs to the Ca(2+):cation antiporter (CaCA) (TC 2.A.19) family.</text>
</comment>
<dbReference type="FunFam" id="1.20.1420.30:FF:000021">
    <property type="entry name" value="Vacuolar calcium ion transporter"/>
    <property type="match status" value="1"/>
</dbReference>
<dbReference type="GO" id="GO:0015369">
    <property type="term" value="F:calcium:proton antiporter activity"/>
    <property type="evidence" value="ECO:0007669"/>
    <property type="project" value="UniProtKB-UniRule"/>
</dbReference>
<dbReference type="InterPro" id="IPR004798">
    <property type="entry name" value="CAX-like"/>
</dbReference>
<dbReference type="eggNOG" id="KOG1397">
    <property type="taxonomic scope" value="Eukaryota"/>
</dbReference>
<dbReference type="GO" id="GO:0000329">
    <property type="term" value="C:fungal-type vacuole membrane"/>
    <property type="evidence" value="ECO:0007669"/>
    <property type="project" value="TreeGrafter"/>
</dbReference>
<feature type="transmembrane region" description="Helical" evidence="10">
    <location>
        <begin position="146"/>
        <end position="169"/>
    </location>
</feature>
<comment type="function">
    <text evidence="10">Has a role in promoting intracellular calcium ion sequestration via the exchange of calcium ions for hydrogen ions across the vacuolar membrane. Involved also in manganese ion homeostasis via its uptake into the vacuole.</text>
</comment>
<dbReference type="GO" id="GO:0006874">
    <property type="term" value="P:intracellular calcium ion homeostasis"/>
    <property type="evidence" value="ECO:0007669"/>
    <property type="project" value="TreeGrafter"/>
</dbReference>
<comment type="caution">
    <text evidence="12">The sequence shown here is derived from an EMBL/GenBank/DDBJ whole genome shotgun (WGS) entry which is preliminary data.</text>
</comment>
<sequence length="430" mass="46468">MPAGENGLNGDADPSERTSLLQRLGSTDSGTPYYKHENKAIRYPSLVLHTTWEILKTNYVNVLLVFVPVGILAGLLNWSPTLQFVLNFIAIIPLASLLAFATEELAIPLGQTIGGLLNATFGNAVELIVSIIALRNNQIRIVQASMLGSILSNILLVLGCCFFVGGIRYKEQSFNSTVASTMSSLMTVATSSLIIPATLYAVMSEGKAQEDNIMFLSRGTSIILLLIYVAYLYFQLRSHAELFDDAEAQENENPEDQLLGPWSASAVLVVITLLVAICAEYLVDSIDAIVEEAHISKTFIGLILIPIVGNAAEHVTAVIVAWKNKMDLAIGVAIGSSLQIALFVTPFLVILGWIIDRPMTLHFETFETVSFFLASLVVVLLIQDGKSNYLEGLLCLGMYTIIAMAFYVLPDDGDSGLNLGKLVFGGNGGN</sequence>
<evidence type="ECO:0000256" key="7">
    <source>
        <dbReference type="ARBA" id="ARBA00022989"/>
    </source>
</evidence>
<keyword evidence="9 10" id="KW-0472">Membrane</keyword>
<feature type="transmembrane region" description="Helical" evidence="10">
    <location>
        <begin position="84"/>
        <end position="101"/>
    </location>
</feature>
<feature type="transmembrane region" description="Helical" evidence="10">
    <location>
        <begin position="389"/>
        <end position="409"/>
    </location>
</feature>
<evidence type="ECO:0000256" key="3">
    <source>
        <dbReference type="ARBA" id="ARBA00022448"/>
    </source>
</evidence>
<dbReference type="STRING" id="1182541.W9YZ60"/>
<evidence type="ECO:0000313" key="12">
    <source>
        <dbReference type="EMBL" id="EXJ94960.1"/>
    </source>
</evidence>